<keyword evidence="2" id="KW-1185">Reference proteome</keyword>
<evidence type="ECO:0000313" key="1">
    <source>
        <dbReference type="EMBL" id="CAA2945763.1"/>
    </source>
</evidence>
<proteinExistence type="predicted"/>
<name>A0A8S0PGF6_OLEEU</name>
<protein>
    <submittedName>
        <fullName evidence="1">Uncharacterized protein</fullName>
    </submittedName>
</protein>
<reference evidence="1 2" key="1">
    <citation type="submission" date="2019-12" db="EMBL/GenBank/DDBJ databases">
        <authorList>
            <person name="Alioto T."/>
            <person name="Alioto T."/>
            <person name="Gomez Garrido J."/>
        </authorList>
    </citation>
    <scope>NUCLEOTIDE SEQUENCE [LARGE SCALE GENOMIC DNA]</scope>
</reference>
<dbReference type="Proteomes" id="UP000594638">
    <property type="component" value="Unassembled WGS sequence"/>
</dbReference>
<sequence>MNSNLRNGNGNSNENGRSFRVEIGSISHRCTSSEFKEGRRHSYSIGSFEYIVDDGYEVSGGALNSSIDKQNSVRVLGSELSVERNMKMDYIDRLASMSMSSRRVSFRNSSRFFSGSNRRNNFVFIVEDLEGN</sequence>
<comment type="caution">
    <text evidence="1">The sequence shown here is derived from an EMBL/GenBank/DDBJ whole genome shotgun (WGS) entry which is preliminary data.</text>
</comment>
<organism evidence="1 2">
    <name type="scientific">Olea europaea subsp. europaea</name>
    <dbReference type="NCBI Taxonomy" id="158383"/>
    <lineage>
        <taxon>Eukaryota</taxon>
        <taxon>Viridiplantae</taxon>
        <taxon>Streptophyta</taxon>
        <taxon>Embryophyta</taxon>
        <taxon>Tracheophyta</taxon>
        <taxon>Spermatophyta</taxon>
        <taxon>Magnoliopsida</taxon>
        <taxon>eudicotyledons</taxon>
        <taxon>Gunneridae</taxon>
        <taxon>Pentapetalae</taxon>
        <taxon>asterids</taxon>
        <taxon>lamiids</taxon>
        <taxon>Lamiales</taxon>
        <taxon>Oleaceae</taxon>
        <taxon>Oleeae</taxon>
        <taxon>Olea</taxon>
    </lineage>
</organism>
<dbReference type="EMBL" id="CACTIH010000061">
    <property type="protein sequence ID" value="CAA2945763.1"/>
    <property type="molecule type" value="Genomic_DNA"/>
</dbReference>
<dbReference type="AlphaFoldDB" id="A0A8S0PGF6"/>
<gene>
    <name evidence="1" type="ORF">OLEA9_A028497</name>
</gene>
<accession>A0A8S0PGF6</accession>
<dbReference type="Gramene" id="OE9A028497T1">
    <property type="protein sequence ID" value="OE9A028497C1"/>
    <property type="gene ID" value="OE9A028497"/>
</dbReference>
<evidence type="ECO:0000313" key="2">
    <source>
        <dbReference type="Proteomes" id="UP000594638"/>
    </source>
</evidence>
<dbReference type="OrthoDB" id="8062037at2759"/>